<dbReference type="Gene3D" id="4.10.240.10">
    <property type="entry name" value="Zn(2)-C6 fungal-type DNA-binding domain"/>
    <property type="match status" value="1"/>
</dbReference>
<evidence type="ECO:0000259" key="3">
    <source>
        <dbReference type="PROSITE" id="PS50048"/>
    </source>
</evidence>
<accession>A0A9P4J572</accession>
<gene>
    <name evidence="4" type="ORF">K461DRAFT_126877</name>
</gene>
<sequence length="417" mass="46808">MTSTSSYMINMDAVEGATASPPTDPPLQASEDTAITPDEPASSLTFIRNNDLDLFMDFDLDTSLGTSSEFFVTDGTTLPYEGPAETAEAQTPVATLAADLDQVDYISKLRHLNPTNISGESPWIDDDRSGNYNPEQPRLLRSNRIFKDENVEERRHASQRRSKLEQKRSAEFELCCSSEHKYCKGVVMLKLPTVKWSQLRGEITSYWPQNACLERGNRLCHIFDDVSNRNIITENLRSQRGSATGQPRPFKNPEADPTGKPAFHGCWACFKDGIERCSIIRGGRWPCDHCKAEGEECELIRPPVKKRRCGHCKRKKLHCSYKDEPQSDQACQACQGSGLKCIAGPAKNGMPQRYSYDTLKAVEREKASGRKHETNIDFKPCNPCRESGTRCTPILSAEDHTNNPDNFSCIVCQMQKR</sequence>
<reference evidence="4" key="1">
    <citation type="journal article" date="2020" name="Stud. Mycol.">
        <title>101 Dothideomycetes genomes: a test case for predicting lifestyles and emergence of pathogens.</title>
        <authorList>
            <person name="Haridas S."/>
            <person name="Albert R."/>
            <person name="Binder M."/>
            <person name="Bloem J."/>
            <person name="Labutti K."/>
            <person name="Salamov A."/>
            <person name="Andreopoulos B."/>
            <person name="Baker S."/>
            <person name="Barry K."/>
            <person name="Bills G."/>
            <person name="Bluhm B."/>
            <person name="Cannon C."/>
            <person name="Castanera R."/>
            <person name="Culley D."/>
            <person name="Daum C."/>
            <person name="Ezra D."/>
            <person name="Gonzalez J."/>
            <person name="Henrissat B."/>
            <person name="Kuo A."/>
            <person name="Liang C."/>
            <person name="Lipzen A."/>
            <person name="Lutzoni F."/>
            <person name="Magnuson J."/>
            <person name="Mondo S."/>
            <person name="Nolan M."/>
            <person name="Ohm R."/>
            <person name="Pangilinan J."/>
            <person name="Park H.-J."/>
            <person name="Ramirez L."/>
            <person name="Alfaro M."/>
            <person name="Sun H."/>
            <person name="Tritt A."/>
            <person name="Yoshinaga Y."/>
            <person name="Zwiers L.-H."/>
            <person name="Turgeon B."/>
            <person name="Goodwin S."/>
            <person name="Spatafora J."/>
            <person name="Crous P."/>
            <person name="Grigoriev I."/>
        </authorList>
    </citation>
    <scope>NUCLEOTIDE SEQUENCE</scope>
    <source>
        <strain evidence="4">CBS 260.36</strain>
    </source>
</reference>
<dbReference type="GO" id="GO:0000981">
    <property type="term" value="F:DNA-binding transcription factor activity, RNA polymerase II-specific"/>
    <property type="evidence" value="ECO:0007669"/>
    <property type="project" value="InterPro"/>
</dbReference>
<organism evidence="4 5">
    <name type="scientific">Myriangium duriaei CBS 260.36</name>
    <dbReference type="NCBI Taxonomy" id="1168546"/>
    <lineage>
        <taxon>Eukaryota</taxon>
        <taxon>Fungi</taxon>
        <taxon>Dikarya</taxon>
        <taxon>Ascomycota</taxon>
        <taxon>Pezizomycotina</taxon>
        <taxon>Dothideomycetes</taxon>
        <taxon>Dothideomycetidae</taxon>
        <taxon>Myriangiales</taxon>
        <taxon>Myriangiaceae</taxon>
        <taxon>Myriangium</taxon>
    </lineage>
</organism>
<evidence type="ECO:0000256" key="1">
    <source>
        <dbReference type="ARBA" id="ARBA00023242"/>
    </source>
</evidence>
<dbReference type="GO" id="GO:0008270">
    <property type="term" value="F:zinc ion binding"/>
    <property type="evidence" value="ECO:0007669"/>
    <property type="project" value="InterPro"/>
</dbReference>
<evidence type="ECO:0000256" key="2">
    <source>
        <dbReference type="SAM" id="MobiDB-lite"/>
    </source>
</evidence>
<comment type="caution">
    <text evidence="4">The sequence shown here is derived from an EMBL/GenBank/DDBJ whole genome shotgun (WGS) entry which is preliminary data.</text>
</comment>
<keyword evidence="1" id="KW-0539">Nucleus</keyword>
<dbReference type="OrthoDB" id="5303703at2759"/>
<evidence type="ECO:0000313" key="5">
    <source>
        <dbReference type="Proteomes" id="UP000799439"/>
    </source>
</evidence>
<dbReference type="InterPro" id="IPR001138">
    <property type="entry name" value="Zn2Cys6_DnaBD"/>
</dbReference>
<dbReference type="AlphaFoldDB" id="A0A9P4J572"/>
<dbReference type="PROSITE" id="PS50048">
    <property type="entry name" value="ZN2_CY6_FUNGAL_2"/>
    <property type="match status" value="1"/>
</dbReference>
<feature type="domain" description="Zn(2)-C6 fungal-type" evidence="3">
    <location>
        <begin position="308"/>
        <end position="343"/>
    </location>
</feature>
<dbReference type="InterPro" id="IPR036864">
    <property type="entry name" value="Zn2-C6_fun-type_DNA-bd_sf"/>
</dbReference>
<evidence type="ECO:0000313" key="4">
    <source>
        <dbReference type="EMBL" id="KAF2154325.1"/>
    </source>
</evidence>
<feature type="region of interest" description="Disordered" evidence="2">
    <location>
        <begin position="16"/>
        <end position="41"/>
    </location>
</feature>
<protein>
    <recommendedName>
        <fullName evidence="3">Zn(2)-C6 fungal-type domain-containing protein</fullName>
    </recommendedName>
</protein>
<name>A0A9P4J572_9PEZI</name>
<proteinExistence type="predicted"/>
<dbReference type="Proteomes" id="UP000799439">
    <property type="component" value="Unassembled WGS sequence"/>
</dbReference>
<dbReference type="EMBL" id="ML996084">
    <property type="protein sequence ID" value="KAF2154325.1"/>
    <property type="molecule type" value="Genomic_DNA"/>
</dbReference>
<keyword evidence="5" id="KW-1185">Reference proteome</keyword>